<organism evidence="1 2">
    <name type="scientific">Porites evermanni</name>
    <dbReference type="NCBI Taxonomy" id="104178"/>
    <lineage>
        <taxon>Eukaryota</taxon>
        <taxon>Metazoa</taxon>
        <taxon>Cnidaria</taxon>
        <taxon>Anthozoa</taxon>
        <taxon>Hexacorallia</taxon>
        <taxon>Scleractinia</taxon>
        <taxon>Fungiina</taxon>
        <taxon>Poritidae</taxon>
        <taxon>Porites</taxon>
    </lineage>
</organism>
<proteinExistence type="predicted"/>
<comment type="caution">
    <text evidence="1">The sequence shown here is derived from an EMBL/GenBank/DDBJ whole genome shotgun (WGS) entry which is preliminary data.</text>
</comment>
<dbReference type="EMBL" id="CALNXI010000547">
    <property type="protein sequence ID" value="CAH3029023.1"/>
    <property type="molecule type" value="Genomic_DNA"/>
</dbReference>
<evidence type="ECO:0000313" key="1">
    <source>
        <dbReference type="EMBL" id="CAH3029023.1"/>
    </source>
</evidence>
<sequence length="285" mass="31489">MARQVPNLTDSASESMANFRALLNFRQDLNDKDVPLSAALHKGVLFNRNRDQEYSKNLLTAYAHYPYYASNNQAIPLQYVPQVASCSCSTTSISQAKWPEKSDRNHSSIMNHCHLLLTLSAIYDPTFYYTSEELHGKNVQESPLRTYAGSFMGPDHPLQEVESGEQIGGGFGCRGCTGASASYIDHVMWFTEGTTHYPRIKKKKGKRHTFMACSIVIQRRKSCQRGRPGHHATAANNVLKRSPLRTYPGSFMGPNHPLPEVESGEQIGGGFGCCGCTGASASYID</sequence>
<accession>A0ABN8MNS9</accession>
<reference evidence="1 2" key="1">
    <citation type="submission" date="2022-05" db="EMBL/GenBank/DDBJ databases">
        <authorList>
            <consortium name="Genoscope - CEA"/>
            <person name="William W."/>
        </authorList>
    </citation>
    <scope>NUCLEOTIDE SEQUENCE [LARGE SCALE GENOMIC DNA]</scope>
</reference>
<evidence type="ECO:0000313" key="2">
    <source>
        <dbReference type="Proteomes" id="UP001159427"/>
    </source>
</evidence>
<protein>
    <submittedName>
        <fullName evidence="1">Uncharacterized protein</fullName>
    </submittedName>
</protein>
<keyword evidence="2" id="KW-1185">Reference proteome</keyword>
<gene>
    <name evidence="1" type="ORF">PEVE_00035377</name>
</gene>
<name>A0ABN8MNS9_9CNID</name>
<dbReference type="Proteomes" id="UP001159427">
    <property type="component" value="Unassembled WGS sequence"/>
</dbReference>